<organism evidence="10 11">
    <name type="scientific">Pseudorhodoplanes sinuspersici</name>
    <dbReference type="NCBI Taxonomy" id="1235591"/>
    <lineage>
        <taxon>Bacteria</taxon>
        <taxon>Pseudomonadati</taxon>
        <taxon>Pseudomonadota</taxon>
        <taxon>Alphaproteobacteria</taxon>
        <taxon>Hyphomicrobiales</taxon>
        <taxon>Pseudorhodoplanes</taxon>
    </lineage>
</organism>
<dbReference type="STRING" id="1235591.CAK95_14940"/>
<dbReference type="InterPro" id="IPR017871">
    <property type="entry name" value="ABC_transporter-like_CS"/>
</dbReference>
<dbReference type="EMBL" id="CP021112">
    <property type="protein sequence ID" value="ARQ00224.1"/>
    <property type="molecule type" value="Genomic_DNA"/>
</dbReference>
<dbReference type="InterPro" id="IPR003593">
    <property type="entry name" value="AAA+_ATPase"/>
</dbReference>
<dbReference type="InterPro" id="IPR027417">
    <property type="entry name" value="P-loop_NTPase"/>
</dbReference>
<dbReference type="KEGG" id="psin:CAK95_14940"/>
<dbReference type="SMART" id="SM00382">
    <property type="entry name" value="AAA"/>
    <property type="match status" value="1"/>
</dbReference>
<keyword evidence="8" id="KW-1133">Transmembrane helix</keyword>
<dbReference type="PANTHER" id="PTHR45772:SF2">
    <property type="entry name" value="ABC TRANSPORTER ATP-BINDING PROTEIN"/>
    <property type="match status" value="1"/>
</dbReference>
<dbReference type="Pfam" id="PF02653">
    <property type="entry name" value="BPD_transp_2"/>
    <property type="match status" value="1"/>
</dbReference>
<accession>A0A1W6ZS65</accession>
<dbReference type="CDD" id="cd03219">
    <property type="entry name" value="ABC_Mj1267_LivG_branched"/>
    <property type="match status" value="1"/>
</dbReference>
<keyword evidence="9" id="KW-0472">Membrane</keyword>
<evidence type="ECO:0000256" key="8">
    <source>
        <dbReference type="ARBA" id="ARBA00022989"/>
    </source>
</evidence>
<keyword evidence="10" id="KW-0378">Hydrolase</keyword>
<dbReference type="InterPro" id="IPR051120">
    <property type="entry name" value="ABC_AA/LPS_Transport"/>
</dbReference>
<dbReference type="GO" id="GO:0005524">
    <property type="term" value="F:ATP binding"/>
    <property type="evidence" value="ECO:0007669"/>
    <property type="project" value="UniProtKB-KW"/>
</dbReference>
<dbReference type="InterPro" id="IPR001851">
    <property type="entry name" value="ABC_transp_permease"/>
</dbReference>
<gene>
    <name evidence="10" type="ORF">CAK95_14940</name>
</gene>
<dbReference type="PROSITE" id="PS50893">
    <property type="entry name" value="ABC_TRANSPORTER_2"/>
    <property type="match status" value="1"/>
</dbReference>
<dbReference type="InterPro" id="IPR032823">
    <property type="entry name" value="BCA_ABC_TP_C"/>
</dbReference>
<dbReference type="PANTHER" id="PTHR45772">
    <property type="entry name" value="CONSERVED COMPONENT OF ABC TRANSPORTER FOR NATURAL AMINO ACIDS-RELATED"/>
    <property type="match status" value="1"/>
</dbReference>
<dbReference type="FunFam" id="3.40.50.300:FF:000421">
    <property type="entry name" value="Branched-chain amino acid ABC transporter ATP-binding protein"/>
    <property type="match status" value="1"/>
</dbReference>
<sequence length="592" mass="62586">MTRAFRLIVIGLFAVAIAAVPLLFDGFIVTLLNYIGIYTLITLGLVLLTGCGGITSFGQAAFVGIGAYATAYLTTAIGWSPWIGLLVAIALTSFVALALGYITLHLGGHYLPLTTIAWGVAIYLSFGNFQFLGAHGGIGDIPPVSLFGYAFDEPQKLYYIIWAFCGVALIAAANLLRSRQGRAIRALRGGKGMSESLGIDVFWVRLCVFVIAAALAGVSGWLYAHMTRFVSPAPFDLKAGIEYLLMAVLGGAGTISGALVGAAAVALAKNWLQDLLPHITSNSANLEIVVFGCLFILLLHKSRSGIVPLVRQYLPFKTDMTAPPAKGSGVSLPEIAPPGRGSVLLNVDGMTKRFGGLVAVDNVSFEVKAGTITALIGPNGAGKSTSFNLITGALKLTAGHVTFAGRDLSGVKPHEVVSLGMARTFQHVKLRPTMTLLENVMLGCYQRTRSGFIAGALKLDGVEERAVYNEAMRELERVGLADKAHDLAGNLALGQQRVLEVARALAAGPLLIMLDEPAAGLRSLEKKALAELLRGLRADGKSILLVEHDMDFVMSLADRVVVLDFGKKLAEGAPAEIQANPAVQEAYLGSIE</sequence>
<keyword evidence="6" id="KW-0547">Nucleotide-binding</keyword>
<dbReference type="CDD" id="cd06581">
    <property type="entry name" value="TM_PBP1_LivM_like"/>
    <property type="match status" value="1"/>
</dbReference>
<reference evidence="10 11" key="1">
    <citation type="submission" date="2017-05" db="EMBL/GenBank/DDBJ databases">
        <title>Full genome sequence of Pseudorhodoplanes sinuspersici.</title>
        <authorList>
            <person name="Dastgheib S.M.M."/>
            <person name="Shavandi M."/>
            <person name="Tirandaz H."/>
        </authorList>
    </citation>
    <scope>NUCLEOTIDE SEQUENCE [LARGE SCALE GENOMIC DNA]</scope>
    <source>
        <strain evidence="10 11">RIPI110</strain>
    </source>
</reference>
<dbReference type="GO" id="GO:0016887">
    <property type="term" value="F:ATP hydrolysis activity"/>
    <property type="evidence" value="ECO:0007669"/>
    <property type="project" value="InterPro"/>
</dbReference>
<evidence type="ECO:0000256" key="4">
    <source>
        <dbReference type="ARBA" id="ARBA00022475"/>
    </source>
</evidence>
<evidence type="ECO:0000256" key="9">
    <source>
        <dbReference type="ARBA" id="ARBA00023136"/>
    </source>
</evidence>
<dbReference type="SUPFAM" id="SSF52540">
    <property type="entry name" value="P-loop containing nucleoside triphosphate hydrolases"/>
    <property type="match status" value="1"/>
</dbReference>
<dbReference type="Proteomes" id="UP000194137">
    <property type="component" value="Chromosome"/>
</dbReference>
<proteinExistence type="inferred from homology"/>
<evidence type="ECO:0000256" key="2">
    <source>
        <dbReference type="ARBA" id="ARBA00005417"/>
    </source>
</evidence>
<name>A0A1W6ZS65_9HYPH</name>
<dbReference type="AlphaFoldDB" id="A0A1W6ZS65"/>
<keyword evidence="4" id="KW-1003">Cell membrane</keyword>
<dbReference type="PROSITE" id="PS00211">
    <property type="entry name" value="ABC_TRANSPORTER_1"/>
    <property type="match status" value="1"/>
</dbReference>
<keyword evidence="3" id="KW-0813">Transport</keyword>
<evidence type="ECO:0000256" key="7">
    <source>
        <dbReference type="ARBA" id="ARBA00022840"/>
    </source>
</evidence>
<evidence type="ECO:0000256" key="1">
    <source>
        <dbReference type="ARBA" id="ARBA00004651"/>
    </source>
</evidence>
<evidence type="ECO:0000313" key="10">
    <source>
        <dbReference type="EMBL" id="ARQ00224.1"/>
    </source>
</evidence>
<dbReference type="InterPro" id="IPR043428">
    <property type="entry name" value="LivM-like"/>
</dbReference>
<dbReference type="GO" id="GO:0005886">
    <property type="term" value="C:plasma membrane"/>
    <property type="evidence" value="ECO:0007669"/>
    <property type="project" value="UniProtKB-SubCell"/>
</dbReference>
<keyword evidence="11" id="KW-1185">Reference proteome</keyword>
<evidence type="ECO:0000256" key="5">
    <source>
        <dbReference type="ARBA" id="ARBA00022692"/>
    </source>
</evidence>
<keyword evidence="5" id="KW-0812">Transmembrane</keyword>
<evidence type="ECO:0000256" key="6">
    <source>
        <dbReference type="ARBA" id="ARBA00022741"/>
    </source>
</evidence>
<dbReference type="OrthoDB" id="9805029at2"/>
<dbReference type="Pfam" id="PF12399">
    <property type="entry name" value="BCA_ABC_TP_C"/>
    <property type="match status" value="1"/>
</dbReference>
<protein>
    <submittedName>
        <fullName evidence="10">Metal-dependent hydrolase</fullName>
    </submittedName>
</protein>
<comment type="similarity">
    <text evidence="2">Belongs to the ABC transporter superfamily.</text>
</comment>
<evidence type="ECO:0000256" key="3">
    <source>
        <dbReference type="ARBA" id="ARBA00022448"/>
    </source>
</evidence>
<evidence type="ECO:0000313" key="11">
    <source>
        <dbReference type="Proteomes" id="UP000194137"/>
    </source>
</evidence>
<dbReference type="Gene3D" id="3.40.50.300">
    <property type="entry name" value="P-loop containing nucleotide triphosphate hydrolases"/>
    <property type="match status" value="1"/>
</dbReference>
<dbReference type="RefSeq" id="WP_086088622.1">
    <property type="nucleotide sequence ID" value="NZ_CP021112.1"/>
</dbReference>
<dbReference type="Pfam" id="PF00005">
    <property type="entry name" value="ABC_tran"/>
    <property type="match status" value="1"/>
</dbReference>
<keyword evidence="7" id="KW-0067">ATP-binding</keyword>
<dbReference type="InterPro" id="IPR003439">
    <property type="entry name" value="ABC_transporter-like_ATP-bd"/>
</dbReference>
<comment type="subcellular location">
    <subcellularLocation>
        <location evidence="1">Cell membrane</location>
        <topology evidence="1">Multi-pass membrane protein</topology>
    </subcellularLocation>
</comment>
<dbReference type="GO" id="GO:0015658">
    <property type="term" value="F:branched-chain amino acid transmembrane transporter activity"/>
    <property type="evidence" value="ECO:0007669"/>
    <property type="project" value="InterPro"/>
</dbReference>